<reference evidence="1" key="1">
    <citation type="submission" date="2021-02" db="EMBL/GenBank/DDBJ databases">
        <authorList>
            <person name="Nowell W R."/>
        </authorList>
    </citation>
    <scope>NUCLEOTIDE SEQUENCE</scope>
</reference>
<sequence>MNQQGKPVRISTQDRLMSTSFRYEMNKGKPDSSAARMQKVAEGEEVHLKQLKELNHNKYAKFITNWAEQSAWSNVAARESAAHKQRDQELILLRKAHLTARQAALATLLQNEEIMYEQEFRNTGMALYKDMTQVDPQYGALELFR</sequence>
<dbReference type="EMBL" id="CAJOAY010000185">
    <property type="protein sequence ID" value="CAF3576444.1"/>
    <property type="molecule type" value="Genomic_DNA"/>
</dbReference>
<name>A0A814XEF9_9BILA</name>
<dbReference type="Proteomes" id="UP000663891">
    <property type="component" value="Unassembled WGS sequence"/>
</dbReference>
<evidence type="ECO:0000313" key="1">
    <source>
        <dbReference type="EMBL" id="CAF1210059.1"/>
    </source>
</evidence>
<dbReference type="EMBL" id="CAJNON010000346">
    <property type="protein sequence ID" value="CAF1210059.1"/>
    <property type="molecule type" value="Genomic_DNA"/>
</dbReference>
<comment type="caution">
    <text evidence="1">The sequence shown here is derived from an EMBL/GenBank/DDBJ whole genome shotgun (WGS) entry which is preliminary data.</text>
</comment>
<evidence type="ECO:0000313" key="3">
    <source>
        <dbReference type="Proteomes" id="UP000663891"/>
    </source>
</evidence>
<protein>
    <submittedName>
        <fullName evidence="1">Uncharacterized protein</fullName>
    </submittedName>
</protein>
<proteinExistence type="predicted"/>
<dbReference type="AlphaFoldDB" id="A0A814XEF9"/>
<dbReference type="InterPro" id="IPR029375">
    <property type="entry name" value="CFAP141"/>
</dbReference>
<accession>A0A814XEF9</accession>
<dbReference type="Proteomes" id="UP000663881">
    <property type="component" value="Unassembled WGS sequence"/>
</dbReference>
<dbReference type="Pfam" id="PF15104">
    <property type="entry name" value="CFAP141"/>
    <property type="match status" value="1"/>
</dbReference>
<evidence type="ECO:0000313" key="2">
    <source>
        <dbReference type="EMBL" id="CAF3576444.1"/>
    </source>
</evidence>
<gene>
    <name evidence="2" type="ORF">OKA104_LOCUS5373</name>
    <name evidence="1" type="ORF">VCS650_LOCUS26128</name>
</gene>
<organism evidence="1 3">
    <name type="scientific">Adineta steineri</name>
    <dbReference type="NCBI Taxonomy" id="433720"/>
    <lineage>
        <taxon>Eukaryota</taxon>
        <taxon>Metazoa</taxon>
        <taxon>Spiralia</taxon>
        <taxon>Gnathifera</taxon>
        <taxon>Rotifera</taxon>
        <taxon>Eurotatoria</taxon>
        <taxon>Bdelloidea</taxon>
        <taxon>Adinetida</taxon>
        <taxon>Adinetidae</taxon>
        <taxon>Adineta</taxon>
    </lineage>
</organism>
<dbReference type="OrthoDB" id="10005173at2759"/>